<evidence type="ECO:0000313" key="7">
    <source>
        <dbReference type="EMBL" id="KAL3740362.1"/>
    </source>
</evidence>
<evidence type="ECO:0000256" key="4">
    <source>
        <dbReference type="ARBA" id="ARBA00023027"/>
    </source>
</evidence>
<evidence type="ECO:0000256" key="2">
    <source>
        <dbReference type="ARBA" id="ARBA00022737"/>
    </source>
</evidence>
<dbReference type="InterPro" id="IPR026906">
    <property type="entry name" value="LRR_5"/>
</dbReference>
<keyword evidence="1" id="KW-0433">Leucine-rich repeat</keyword>
<dbReference type="SUPFAM" id="SSF52058">
    <property type="entry name" value="L domain-like"/>
    <property type="match status" value="2"/>
</dbReference>
<protein>
    <recommendedName>
        <fullName evidence="6">TIR domain-containing protein</fullName>
    </recommendedName>
</protein>
<keyword evidence="3" id="KW-0611">Plant defense</keyword>
<evidence type="ECO:0000313" key="8">
    <source>
        <dbReference type="Proteomes" id="UP001634007"/>
    </source>
</evidence>
<accession>A0ABD3KS24</accession>
<dbReference type="Gene3D" id="3.40.50.10140">
    <property type="entry name" value="Toll/interleukin-1 receptor homology (TIR) domain"/>
    <property type="match status" value="1"/>
</dbReference>
<dbReference type="Pfam" id="PF23282">
    <property type="entry name" value="WHD_ROQ1"/>
    <property type="match status" value="1"/>
</dbReference>
<feature type="compositionally biased region" description="Basic and acidic residues" evidence="5">
    <location>
        <begin position="1"/>
        <end position="10"/>
    </location>
</feature>
<evidence type="ECO:0000259" key="6">
    <source>
        <dbReference type="PROSITE" id="PS50104"/>
    </source>
</evidence>
<sequence>MAESEAELHRLIKKRKTNASGNAEDVDTGASGSMTAPTETNSVGSGSSPTETNNNASTGNCYEVFLSFRGLDTRHGFTDHLYHGLFTAGIDTFRDDDELRQGEYIKPELLAAIRNSKISIPILSVNYGTSSWCLDELVQIMECKNNKKQIVLPIFYKVKPADVRYQKGNFGDAFHERERRLLERHSFDPAILEKWKQALLEVSSLKGYETDGSEAQLVKSVVRNVLNELKKKFELIISKNLVGIDSHVKNVMELLDDKSHALLFVGIHGMGGIGKTTLAKTIYNKLSNQFEHRSFIADIRESWKRGAHDLQNQLIFDISNQKNEVCNKDEGINFISSRFKDRKVLLLLDDVDNVDQVKCLAGNHDWFSLGSKIIITARNERILDLAGVDHNYGLTELDPDQSLILFSKHAFQRDFPPSEFEGLTREVVSTAGGLPLSLEVLGSLCCGRESREWRDMIKKLEKVPRKEVQEKLRISYDALDYEQKQIFLDIACLLIGIDKRIAFYMWDACDFFPGENIEVLRFMSLIKIGDDLKLRMHDQLRDLGRVIVREENQPQPWHRSRLWDSEEALKVLKRNKGTEKIEAIDLSKGNIVGSGKTTKQDGDIYTAKQFKNMTILRFLYMKGAHLSGDFEDSMEELKWLRWPNCPMNFEVNNFHVEQLAVIELPFGEINEKWEGWSFFKMAEKLQYLDLSNCESLENTDFLSAFKKLEVLILNGCKRLKQIEASIGDMEALLRLELCRCVSLTKLPAEIGKLKALEQLLLRGTRSLSALPDSIGSLENLEILEISEKLHARSCINLNGEMAESMCNLSSLRHLDFLCCFKLQSLSDLPSSLTNLGITCRNRKLPWLTHLTHLKELRVWSCNSLECIQVLPSTCSQPTDVEESKSPESLNTPFKLEILKVRVCYSIKTLDVLQFIHLMILYVEKCDNLLEIRGLDKSIYLESLTVTYCNSIERLDLRKFEDMKKLNVEGCNKLAEIQDLDKSEYLESSDIELCTSTKRLDLPKCRRLKEVNTRGCKNLVKIEGLDRLECLERLDIHQCTLIERLDFPKFGRLKELDAGECEKLAEIQGLDGLEYLERLDIEGCTLIKRLDLPKSGRLKELKLKGCINLAEIQGLNRLEYLQMLHIHWCTSMEGLDLLKFRKLKELNAEGCENLAKIQGLDRSEYLERLDITWCTSMGRLDLPKSGRLNELKVGGCKNLVEIQGLDRSEHLESLDITGCTSIERLDLPKSGSLKKLTAGGCKNLAEIQELDRLEFLERLDVSKCTSIGRLDLPKSGSLKILNAYSCKKLVEIQSLERLEYLEILDISRCTSIERLLLPKSRSLKKLKARDCKSLIEIQGLDRLEFLEELNIIGCKSLKTIPELSGMQIYRYFEITDGKTRALGSDYMDDSDE</sequence>
<dbReference type="Gene3D" id="1.10.8.430">
    <property type="entry name" value="Helical domain of apoptotic protease-activating factors"/>
    <property type="match status" value="1"/>
</dbReference>
<comment type="caution">
    <text evidence="7">The sequence shown here is derived from an EMBL/GenBank/DDBJ whole genome shotgun (WGS) entry which is preliminary data.</text>
</comment>
<dbReference type="Pfam" id="PF01582">
    <property type="entry name" value="TIR"/>
    <property type="match status" value="1"/>
</dbReference>
<dbReference type="Pfam" id="PF00931">
    <property type="entry name" value="NB-ARC"/>
    <property type="match status" value="1"/>
</dbReference>
<dbReference type="Gene3D" id="3.80.10.10">
    <property type="entry name" value="Ribonuclease Inhibitor"/>
    <property type="match status" value="1"/>
</dbReference>
<dbReference type="SUPFAM" id="SSF46785">
    <property type="entry name" value="Winged helix' DNA-binding domain"/>
    <property type="match status" value="1"/>
</dbReference>
<gene>
    <name evidence="7" type="ORF">ACJRO7_021613</name>
</gene>
<dbReference type="InterPro" id="IPR055414">
    <property type="entry name" value="LRR_R13L4/SHOC2-like"/>
</dbReference>
<dbReference type="PANTHER" id="PTHR11017">
    <property type="entry name" value="LEUCINE-RICH REPEAT-CONTAINING PROTEIN"/>
    <property type="match status" value="1"/>
</dbReference>
<dbReference type="SUPFAM" id="SSF52200">
    <property type="entry name" value="Toll/Interleukin receptor TIR domain"/>
    <property type="match status" value="1"/>
</dbReference>
<dbReference type="GO" id="GO:0006952">
    <property type="term" value="P:defense response"/>
    <property type="evidence" value="ECO:0007669"/>
    <property type="project" value="UniProtKB-KW"/>
</dbReference>
<dbReference type="SMART" id="SM00255">
    <property type="entry name" value="TIR"/>
    <property type="match status" value="1"/>
</dbReference>
<dbReference type="EMBL" id="JBJKBG010000005">
    <property type="protein sequence ID" value="KAL3740362.1"/>
    <property type="molecule type" value="Genomic_DNA"/>
</dbReference>
<evidence type="ECO:0000256" key="5">
    <source>
        <dbReference type="SAM" id="MobiDB-lite"/>
    </source>
</evidence>
<dbReference type="InterPro" id="IPR036390">
    <property type="entry name" value="WH_DNA-bd_sf"/>
</dbReference>
<reference evidence="7 8" key="1">
    <citation type="submission" date="2024-11" db="EMBL/GenBank/DDBJ databases">
        <title>Chromosome-level genome assembly of Eucalyptus globulus Labill. provides insights into its genome evolution.</title>
        <authorList>
            <person name="Li X."/>
        </authorList>
    </citation>
    <scope>NUCLEOTIDE SEQUENCE [LARGE SCALE GENOMIC DNA]</scope>
    <source>
        <strain evidence="7">CL2024</strain>
        <tissue evidence="7">Fresh tender leaves</tissue>
    </source>
</reference>
<dbReference type="Gene3D" id="3.40.1170.20">
    <property type="entry name" value="tRNA intron endonuclease, N-terminal domain"/>
    <property type="match status" value="10"/>
</dbReference>
<dbReference type="Proteomes" id="UP001634007">
    <property type="component" value="Unassembled WGS sequence"/>
</dbReference>
<dbReference type="FunFam" id="3.40.50.10140:FF:000007">
    <property type="entry name" value="Disease resistance protein (TIR-NBS-LRR class)"/>
    <property type="match status" value="1"/>
</dbReference>
<dbReference type="InterPro" id="IPR032675">
    <property type="entry name" value="LRR_dom_sf"/>
</dbReference>
<feature type="domain" description="TIR" evidence="6">
    <location>
        <begin position="60"/>
        <end position="229"/>
    </location>
</feature>
<dbReference type="InterPro" id="IPR058192">
    <property type="entry name" value="WHD_ROQ1-like"/>
</dbReference>
<dbReference type="PROSITE" id="PS50104">
    <property type="entry name" value="TIR"/>
    <property type="match status" value="1"/>
</dbReference>
<dbReference type="InterPro" id="IPR035897">
    <property type="entry name" value="Toll_tir_struct_dom_sf"/>
</dbReference>
<dbReference type="Gene3D" id="3.40.50.300">
    <property type="entry name" value="P-loop containing nucleotide triphosphate hydrolases"/>
    <property type="match status" value="1"/>
</dbReference>
<keyword evidence="2" id="KW-0677">Repeat</keyword>
<feature type="region of interest" description="Disordered" evidence="5">
    <location>
        <begin position="1"/>
        <end position="55"/>
    </location>
</feature>
<organism evidence="7 8">
    <name type="scientific">Eucalyptus globulus</name>
    <name type="common">Tasmanian blue gum</name>
    <dbReference type="NCBI Taxonomy" id="34317"/>
    <lineage>
        <taxon>Eukaryota</taxon>
        <taxon>Viridiplantae</taxon>
        <taxon>Streptophyta</taxon>
        <taxon>Embryophyta</taxon>
        <taxon>Tracheophyta</taxon>
        <taxon>Spermatophyta</taxon>
        <taxon>Magnoliopsida</taxon>
        <taxon>eudicotyledons</taxon>
        <taxon>Gunneridae</taxon>
        <taxon>Pentapetalae</taxon>
        <taxon>rosids</taxon>
        <taxon>malvids</taxon>
        <taxon>Myrtales</taxon>
        <taxon>Myrtaceae</taxon>
        <taxon>Myrtoideae</taxon>
        <taxon>Eucalypteae</taxon>
        <taxon>Eucalyptus</taxon>
    </lineage>
</organism>
<dbReference type="InterPro" id="IPR000157">
    <property type="entry name" value="TIR_dom"/>
</dbReference>
<dbReference type="GO" id="GO:0051707">
    <property type="term" value="P:response to other organism"/>
    <property type="evidence" value="ECO:0007669"/>
    <property type="project" value="UniProtKB-ARBA"/>
</dbReference>
<dbReference type="InterPro" id="IPR044974">
    <property type="entry name" value="Disease_R_plants"/>
</dbReference>
<keyword evidence="8" id="KW-1185">Reference proteome</keyword>
<dbReference type="Pfam" id="PF23598">
    <property type="entry name" value="LRR_14"/>
    <property type="match status" value="1"/>
</dbReference>
<dbReference type="InterPro" id="IPR027417">
    <property type="entry name" value="P-loop_NTPase"/>
</dbReference>
<dbReference type="PANTHER" id="PTHR11017:SF570">
    <property type="entry name" value="DISEASE RESISTANCE PROTEIN (TIR-NBS CLASS)-RELATED"/>
    <property type="match status" value="1"/>
</dbReference>
<dbReference type="SUPFAM" id="SSF52540">
    <property type="entry name" value="P-loop containing nucleoside triphosphate hydrolases"/>
    <property type="match status" value="1"/>
</dbReference>
<evidence type="ECO:0000256" key="1">
    <source>
        <dbReference type="ARBA" id="ARBA00022614"/>
    </source>
</evidence>
<name>A0ABD3KS24_EUCGL</name>
<evidence type="ECO:0000256" key="3">
    <source>
        <dbReference type="ARBA" id="ARBA00022821"/>
    </source>
</evidence>
<dbReference type="Pfam" id="PF13306">
    <property type="entry name" value="LRR_5"/>
    <property type="match status" value="1"/>
</dbReference>
<dbReference type="PRINTS" id="PR00364">
    <property type="entry name" value="DISEASERSIST"/>
</dbReference>
<proteinExistence type="predicted"/>
<dbReference type="SUPFAM" id="SSF52047">
    <property type="entry name" value="RNI-like"/>
    <property type="match status" value="1"/>
</dbReference>
<dbReference type="InterPro" id="IPR042197">
    <property type="entry name" value="Apaf_helical"/>
</dbReference>
<keyword evidence="4" id="KW-0520">NAD</keyword>
<dbReference type="InterPro" id="IPR002182">
    <property type="entry name" value="NB-ARC"/>
</dbReference>
<feature type="compositionally biased region" description="Polar residues" evidence="5">
    <location>
        <begin position="30"/>
        <end position="55"/>
    </location>
</feature>